<reference evidence="1" key="1">
    <citation type="submission" date="2014-11" db="EMBL/GenBank/DDBJ databases">
        <authorList>
            <person name="Amaro Gonzalez C."/>
        </authorList>
    </citation>
    <scope>NUCLEOTIDE SEQUENCE</scope>
</reference>
<protein>
    <submittedName>
        <fullName evidence="1">Uncharacterized protein</fullName>
    </submittedName>
</protein>
<evidence type="ECO:0000313" key="1">
    <source>
        <dbReference type="EMBL" id="JAH45654.1"/>
    </source>
</evidence>
<dbReference type="EMBL" id="GBXM01062923">
    <property type="protein sequence ID" value="JAH45654.1"/>
    <property type="molecule type" value="Transcribed_RNA"/>
</dbReference>
<dbReference type="AlphaFoldDB" id="A0A0E9SWA8"/>
<name>A0A0E9SWA8_ANGAN</name>
<accession>A0A0E9SWA8</accession>
<proteinExistence type="predicted"/>
<organism evidence="1">
    <name type="scientific">Anguilla anguilla</name>
    <name type="common">European freshwater eel</name>
    <name type="synonym">Muraena anguilla</name>
    <dbReference type="NCBI Taxonomy" id="7936"/>
    <lineage>
        <taxon>Eukaryota</taxon>
        <taxon>Metazoa</taxon>
        <taxon>Chordata</taxon>
        <taxon>Craniata</taxon>
        <taxon>Vertebrata</taxon>
        <taxon>Euteleostomi</taxon>
        <taxon>Actinopterygii</taxon>
        <taxon>Neopterygii</taxon>
        <taxon>Teleostei</taxon>
        <taxon>Anguilliformes</taxon>
        <taxon>Anguillidae</taxon>
        <taxon>Anguilla</taxon>
    </lineage>
</organism>
<reference evidence="1" key="2">
    <citation type="journal article" date="2015" name="Fish Shellfish Immunol.">
        <title>Early steps in the European eel (Anguilla anguilla)-Vibrio vulnificus interaction in the gills: Role of the RtxA13 toxin.</title>
        <authorList>
            <person name="Callol A."/>
            <person name="Pajuelo D."/>
            <person name="Ebbesson L."/>
            <person name="Teles M."/>
            <person name="MacKenzie S."/>
            <person name="Amaro C."/>
        </authorList>
    </citation>
    <scope>NUCLEOTIDE SEQUENCE</scope>
</reference>
<sequence>MDLFILQSPVLHCGIWMMNVIAVNCLNAH</sequence>